<dbReference type="Pfam" id="PF02566">
    <property type="entry name" value="OsmC"/>
    <property type="match status" value="1"/>
</dbReference>
<dbReference type="Proteomes" id="UP000070427">
    <property type="component" value="Unassembled WGS sequence"/>
</dbReference>
<dbReference type="InterPro" id="IPR052924">
    <property type="entry name" value="OsmC/Ohr_hydroprdx_reductase"/>
</dbReference>
<dbReference type="PANTHER" id="PTHR35368:SF1">
    <property type="entry name" value="HYDROPEROXIDE REDUCTASE"/>
    <property type="match status" value="1"/>
</dbReference>
<dbReference type="Gene3D" id="3.30.300.20">
    <property type="match status" value="1"/>
</dbReference>
<dbReference type="AlphaFoldDB" id="A0A140LDC6"/>
<comment type="caution">
    <text evidence="1">The sequence shown here is derived from an EMBL/GenBank/DDBJ whole genome shotgun (WGS) entry which is preliminary data.</text>
</comment>
<dbReference type="SUPFAM" id="SSF82784">
    <property type="entry name" value="OsmC-like"/>
    <property type="match status" value="1"/>
</dbReference>
<accession>A0A140LDC6</accession>
<name>A0A140LDC6_9FIRM</name>
<proteinExistence type="predicted"/>
<dbReference type="InterPro" id="IPR015946">
    <property type="entry name" value="KH_dom-like_a/b"/>
</dbReference>
<keyword evidence="2" id="KW-1185">Reference proteome</keyword>
<dbReference type="PATRIC" id="fig|520764.3.peg.328"/>
<protein>
    <recommendedName>
        <fullName evidence="3">OsmC-like protein</fullName>
    </recommendedName>
</protein>
<dbReference type="STRING" id="520764.AN618_03070"/>
<dbReference type="InterPro" id="IPR003718">
    <property type="entry name" value="OsmC/Ohr_fam"/>
</dbReference>
<reference evidence="1 2" key="1">
    <citation type="submission" date="2015-12" db="EMBL/GenBank/DDBJ databases">
        <title>Draft genome sequnece of Fervidicola ferrireducens strain Y170.</title>
        <authorList>
            <person name="Patel B.K."/>
        </authorList>
    </citation>
    <scope>NUCLEOTIDE SEQUENCE [LARGE SCALE GENOMIC DNA]</scope>
    <source>
        <strain evidence="1 2">Y170</strain>
    </source>
</reference>
<organism evidence="1 2">
    <name type="scientific">Fervidicola ferrireducens</name>
    <dbReference type="NCBI Taxonomy" id="520764"/>
    <lineage>
        <taxon>Bacteria</taxon>
        <taxon>Bacillati</taxon>
        <taxon>Bacillota</taxon>
        <taxon>Clostridia</taxon>
        <taxon>Thermosediminibacterales</taxon>
        <taxon>Thermosediminibacteraceae</taxon>
        <taxon>Fervidicola</taxon>
    </lineage>
</organism>
<evidence type="ECO:0008006" key="3">
    <source>
        <dbReference type="Google" id="ProtNLM"/>
    </source>
</evidence>
<gene>
    <name evidence="1" type="ORF">AN618_03070</name>
</gene>
<dbReference type="InterPro" id="IPR036102">
    <property type="entry name" value="OsmC/Ohrsf"/>
</dbReference>
<evidence type="ECO:0000313" key="1">
    <source>
        <dbReference type="EMBL" id="KXG78551.1"/>
    </source>
</evidence>
<dbReference type="PANTHER" id="PTHR35368">
    <property type="entry name" value="HYDROPEROXIDE REDUCTASE"/>
    <property type="match status" value="1"/>
</dbReference>
<sequence length="174" mass="18867">MGGTKIAFAFYGDRNLLRGIKFIPGGIVMAKVTFKARTEWKGGMVAEGTARGFKVTVDEPKDLGGTDTAMNPVEMLLCSLGGCMAIVASAFAPMCGVELKGFSVDLEGDLDPDGFLGRNPNVRKGFSEIRYKMHIVSDSPEENVKKLYELIQERCPVKDTLKGVPVNGDMVIEK</sequence>
<evidence type="ECO:0000313" key="2">
    <source>
        <dbReference type="Proteomes" id="UP000070427"/>
    </source>
</evidence>
<dbReference type="EMBL" id="LOED01000002">
    <property type="protein sequence ID" value="KXG78551.1"/>
    <property type="molecule type" value="Genomic_DNA"/>
</dbReference>
<dbReference type="InParanoid" id="A0A140LDC6"/>